<proteinExistence type="predicted"/>
<evidence type="ECO:0000313" key="2">
    <source>
        <dbReference type="Proteomes" id="UP001215280"/>
    </source>
</evidence>
<evidence type="ECO:0008006" key="3">
    <source>
        <dbReference type="Google" id="ProtNLM"/>
    </source>
</evidence>
<protein>
    <recommendedName>
        <fullName evidence="3">Clp1-like protein</fullName>
    </recommendedName>
</protein>
<comment type="caution">
    <text evidence="1">The sequence shown here is derived from an EMBL/GenBank/DDBJ whole genome shotgun (WGS) entry which is preliminary data.</text>
</comment>
<dbReference type="AlphaFoldDB" id="A0AAD7I5Z9"/>
<dbReference type="EMBL" id="JARJLG010000159">
    <property type="protein sequence ID" value="KAJ7734787.1"/>
    <property type="molecule type" value="Genomic_DNA"/>
</dbReference>
<evidence type="ECO:0000313" key="1">
    <source>
        <dbReference type="EMBL" id="KAJ7734787.1"/>
    </source>
</evidence>
<accession>A0AAD7I5Z9</accession>
<name>A0AAD7I5Z9_9AGAR</name>
<reference evidence="1" key="1">
    <citation type="submission" date="2023-03" db="EMBL/GenBank/DDBJ databases">
        <title>Massive genome expansion in bonnet fungi (Mycena s.s.) driven by repeated elements and novel gene families across ecological guilds.</title>
        <authorList>
            <consortium name="Lawrence Berkeley National Laboratory"/>
            <person name="Harder C.B."/>
            <person name="Miyauchi S."/>
            <person name="Viragh M."/>
            <person name="Kuo A."/>
            <person name="Thoen E."/>
            <person name="Andreopoulos B."/>
            <person name="Lu D."/>
            <person name="Skrede I."/>
            <person name="Drula E."/>
            <person name="Henrissat B."/>
            <person name="Morin E."/>
            <person name="Kohler A."/>
            <person name="Barry K."/>
            <person name="LaButti K."/>
            <person name="Morin E."/>
            <person name="Salamov A."/>
            <person name="Lipzen A."/>
            <person name="Mereny Z."/>
            <person name="Hegedus B."/>
            <person name="Baldrian P."/>
            <person name="Stursova M."/>
            <person name="Weitz H."/>
            <person name="Taylor A."/>
            <person name="Grigoriev I.V."/>
            <person name="Nagy L.G."/>
            <person name="Martin F."/>
            <person name="Kauserud H."/>
        </authorList>
    </citation>
    <scope>NUCLEOTIDE SEQUENCE</scope>
    <source>
        <strain evidence="1">CBHHK188m</strain>
    </source>
</reference>
<sequence>MSRAAHRATIDRPQPFPHPSKIPAILGRLKEGNTDDVARSILAVLAPDLAHLPGTAIRQELFQRSPQLLAGLTALQFPHTMPANALPHEMAVLLPREQPRTPFVYPTHMLAISGPIDEYMPKDTHICMVPIHGAVFAAHSARINLPPIVPHLRQGWLTLPLYRMTVPSMTAFVSLRSYMYNRRIDVLLDALVPLPRAFLDELSQPVRAGARIHTACASPPEMTYLIQQMIYSTNGTSQLFEARLIKVKEMWETVCALVMCDELLWQGLDLAWHVVRSAFVVMVEKESIAARTESSGPKGSAS</sequence>
<keyword evidence="2" id="KW-1185">Reference proteome</keyword>
<gene>
    <name evidence="1" type="ORF">DFH07DRAFT_988063</name>
</gene>
<organism evidence="1 2">
    <name type="scientific">Mycena maculata</name>
    <dbReference type="NCBI Taxonomy" id="230809"/>
    <lineage>
        <taxon>Eukaryota</taxon>
        <taxon>Fungi</taxon>
        <taxon>Dikarya</taxon>
        <taxon>Basidiomycota</taxon>
        <taxon>Agaricomycotina</taxon>
        <taxon>Agaricomycetes</taxon>
        <taxon>Agaricomycetidae</taxon>
        <taxon>Agaricales</taxon>
        <taxon>Marasmiineae</taxon>
        <taxon>Mycenaceae</taxon>
        <taxon>Mycena</taxon>
    </lineage>
</organism>
<dbReference type="Proteomes" id="UP001215280">
    <property type="component" value="Unassembled WGS sequence"/>
</dbReference>